<dbReference type="InterPro" id="IPR036571">
    <property type="entry name" value="MECDP_synthase_sf"/>
</dbReference>
<keyword evidence="7 9" id="KW-0456">Lyase</keyword>
<evidence type="ECO:0000256" key="6">
    <source>
        <dbReference type="ARBA" id="ARBA00023229"/>
    </source>
</evidence>
<dbReference type="PROSITE" id="PS01350">
    <property type="entry name" value="ISPF"/>
    <property type="match status" value="1"/>
</dbReference>
<sequence>MVQRSGYGSGVSLQVLLIVHRQFLEINERKEAKNNMKIRTGLGFDVHQLVEGRELWLGGILLEHEKGLLGHSDADVLIHAICDALLGAANMRDIGYHFPDTAAELKNIDSKILLDKTVALIRNKGYEIGNIDATVCAERPKLKNHIPAMQKTLAQVMKIDIDDLSIKATTTERLGFTGREEGISAYASVLIHKI</sequence>
<name>A0A5J4S2X0_9ZZZZ</name>
<dbReference type="GO" id="GO:0008685">
    <property type="term" value="F:2-C-methyl-D-erythritol 2,4-cyclodiphosphate synthase activity"/>
    <property type="evidence" value="ECO:0007669"/>
    <property type="project" value="UniProtKB-EC"/>
</dbReference>
<protein>
    <recommendedName>
        <fullName evidence="4">2-C-methyl-D-erythritol 2,4-cyclodiphosphate synthase</fullName>
        <ecNumber evidence="4">4.6.1.12</ecNumber>
    </recommendedName>
</protein>
<organism evidence="9">
    <name type="scientific">termite gut metagenome</name>
    <dbReference type="NCBI Taxonomy" id="433724"/>
    <lineage>
        <taxon>unclassified sequences</taxon>
        <taxon>metagenomes</taxon>
        <taxon>organismal metagenomes</taxon>
    </lineage>
</organism>
<evidence type="ECO:0000259" key="8">
    <source>
        <dbReference type="Pfam" id="PF02542"/>
    </source>
</evidence>
<accession>A0A5J4S2X0</accession>
<dbReference type="NCBIfam" id="TIGR00151">
    <property type="entry name" value="ispF"/>
    <property type="match status" value="1"/>
</dbReference>
<dbReference type="GO" id="GO:0046872">
    <property type="term" value="F:metal ion binding"/>
    <property type="evidence" value="ECO:0007669"/>
    <property type="project" value="UniProtKB-KW"/>
</dbReference>
<dbReference type="EMBL" id="SNRY01000461">
    <property type="protein sequence ID" value="KAA6340424.1"/>
    <property type="molecule type" value="Genomic_DNA"/>
</dbReference>
<dbReference type="PANTHER" id="PTHR43181">
    <property type="entry name" value="2-C-METHYL-D-ERYTHRITOL 2,4-CYCLODIPHOSPHATE SYNTHASE, CHLOROPLASTIC"/>
    <property type="match status" value="1"/>
</dbReference>
<evidence type="ECO:0000256" key="2">
    <source>
        <dbReference type="ARBA" id="ARBA00001968"/>
    </source>
</evidence>
<evidence type="ECO:0000313" key="9">
    <source>
        <dbReference type="EMBL" id="KAA6340424.1"/>
    </source>
</evidence>
<dbReference type="FunFam" id="3.30.1330.50:FF:000001">
    <property type="entry name" value="2-C-methyl-D-erythritol 2,4-cyclodiphosphate synthase"/>
    <property type="match status" value="1"/>
</dbReference>
<evidence type="ECO:0000256" key="5">
    <source>
        <dbReference type="ARBA" id="ARBA00022723"/>
    </source>
</evidence>
<dbReference type="AlphaFoldDB" id="A0A5J4S2X0"/>
<gene>
    <name evidence="9" type="ORF">EZS27_011704</name>
</gene>
<dbReference type="InterPro" id="IPR003526">
    <property type="entry name" value="MECDP_synthase"/>
</dbReference>
<dbReference type="InterPro" id="IPR020555">
    <property type="entry name" value="MECDP_synthase_CS"/>
</dbReference>
<dbReference type="GO" id="GO:0019288">
    <property type="term" value="P:isopentenyl diphosphate biosynthetic process, methylerythritol 4-phosphate pathway"/>
    <property type="evidence" value="ECO:0007669"/>
    <property type="project" value="UniProtKB-UniPathway"/>
</dbReference>
<comment type="pathway">
    <text evidence="3">Isoprenoid biosynthesis; isopentenyl diphosphate biosynthesis via DXP pathway; isopentenyl diphosphate from 1-deoxy-D-xylulose 5-phosphate: step 4/6.</text>
</comment>
<dbReference type="PANTHER" id="PTHR43181:SF1">
    <property type="entry name" value="2-C-METHYL-D-ERYTHRITOL 2,4-CYCLODIPHOSPHATE SYNTHASE, CHLOROPLASTIC"/>
    <property type="match status" value="1"/>
</dbReference>
<dbReference type="Gene3D" id="3.30.1330.50">
    <property type="entry name" value="2-C-methyl-D-erythritol 2,4-cyclodiphosphate synthase"/>
    <property type="match status" value="1"/>
</dbReference>
<dbReference type="SUPFAM" id="SSF69765">
    <property type="entry name" value="IpsF-like"/>
    <property type="match status" value="1"/>
</dbReference>
<dbReference type="HAMAP" id="MF_00107">
    <property type="entry name" value="IspF"/>
    <property type="match status" value="1"/>
</dbReference>
<keyword evidence="5" id="KW-0479">Metal-binding</keyword>
<evidence type="ECO:0000256" key="1">
    <source>
        <dbReference type="ARBA" id="ARBA00000200"/>
    </source>
</evidence>
<dbReference type="GO" id="GO:0016114">
    <property type="term" value="P:terpenoid biosynthetic process"/>
    <property type="evidence" value="ECO:0007669"/>
    <property type="project" value="InterPro"/>
</dbReference>
<comment type="catalytic activity">
    <reaction evidence="1">
        <text>4-CDP-2-C-methyl-D-erythritol 2-phosphate = 2-C-methyl-D-erythritol 2,4-cyclic diphosphate + CMP</text>
        <dbReference type="Rhea" id="RHEA:23864"/>
        <dbReference type="ChEBI" id="CHEBI:57919"/>
        <dbReference type="ChEBI" id="CHEBI:58483"/>
        <dbReference type="ChEBI" id="CHEBI:60377"/>
        <dbReference type="EC" id="4.6.1.12"/>
    </reaction>
</comment>
<dbReference type="Pfam" id="PF02542">
    <property type="entry name" value="YgbB"/>
    <property type="match status" value="1"/>
</dbReference>
<evidence type="ECO:0000256" key="4">
    <source>
        <dbReference type="ARBA" id="ARBA00012579"/>
    </source>
</evidence>
<evidence type="ECO:0000256" key="7">
    <source>
        <dbReference type="ARBA" id="ARBA00023239"/>
    </source>
</evidence>
<feature type="domain" description="2-C-methyl-D-erythritol 2,4-cyclodiphosphate synthase" evidence="8">
    <location>
        <begin position="38"/>
        <end position="191"/>
    </location>
</feature>
<dbReference type="CDD" id="cd00554">
    <property type="entry name" value="MECDP_synthase"/>
    <property type="match status" value="1"/>
</dbReference>
<comment type="caution">
    <text evidence="9">The sequence shown here is derived from an EMBL/GenBank/DDBJ whole genome shotgun (WGS) entry which is preliminary data.</text>
</comment>
<keyword evidence="6" id="KW-0414">Isoprene biosynthesis</keyword>
<dbReference type="EC" id="4.6.1.12" evidence="4"/>
<comment type="cofactor">
    <cofactor evidence="2">
        <name>a divalent metal cation</name>
        <dbReference type="ChEBI" id="CHEBI:60240"/>
    </cofactor>
</comment>
<reference evidence="9" key="1">
    <citation type="submission" date="2019-03" db="EMBL/GenBank/DDBJ databases">
        <title>Single cell metagenomics reveals metabolic interactions within the superorganism composed of flagellate Streblomastix strix and complex community of Bacteroidetes bacteria on its surface.</title>
        <authorList>
            <person name="Treitli S.C."/>
            <person name="Kolisko M."/>
            <person name="Husnik F."/>
            <person name="Keeling P."/>
            <person name="Hampl V."/>
        </authorList>
    </citation>
    <scope>NUCLEOTIDE SEQUENCE</scope>
    <source>
        <strain evidence="9">STM</strain>
    </source>
</reference>
<dbReference type="UniPathway" id="UPA00056">
    <property type="reaction ID" value="UER00095"/>
</dbReference>
<evidence type="ECO:0000256" key="3">
    <source>
        <dbReference type="ARBA" id="ARBA00004709"/>
    </source>
</evidence>
<proteinExistence type="inferred from homology"/>